<keyword evidence="10 12" id="KW-0648">Protein biosynthesis</keyword>
<dbReference type="InterPro" id="IPR014039">
    <property type="entry name" value="Transl_elong_EFTs/EF1B_dimer"/>
</dbReference>
<feature type="compositionally biased region" description="Basic and acidic residues" evidence="13">
    <location>
        <begin position="728"/>
        <end position="738"/>
    </location>
</feature>
<dbReference type="InterPro" id="IPR002661">
    <property type="entry name" value="Ribosome_recyc_fac"/>
</dbReference>
<keyword evidence="9" id="KW-0067">ATP-binding</keyword>
<dbReference type="CDD" id="cd00520">
    <property type="entry name" value="RRF"/>
    <property type="match status" value="1"/>
</dbReference>
<evidence type="ECO:0000256" key="1">
    <source>
        <dbReference type="ARBA" id="ARBA00004791"/>
    </source>
</evidence>
<dbReference type="PANTHER" id="PTHR42833">
    <property type="entry name" value="URIDYLATE KINASE"/>
    <property type="match status" value="1"/>
</dbReference>
<dbReference type="GO" id="GO:0033862">
    <property type="term" value="F:UMP kinase activity"/>
    <property type="evidence" value="ECO:0007669"/>
    <property type="project" value="InterPro"/>
</dbReference>
<evidence type="ECO:0000256" key="2">
    <source>
        <dbReference type="ARBA" id="ARBA00005532"/>
    </source>
</evidence>
<comment type="similarity">
    <text evidence="3">Belongs to the RRF family.</text>
</comment>
<dbReference type="SUPFAM" id="SSF46934">
    <property type="entry name" value="UBA-like"/>
    <property type="match status" value="1"/>
</dbReference>
<dbReference type="CDD" id="cd04254">
    <property type="entry name" value="AAK_UMPK-PyrH-Ec"/>
    <property type="match status" value="1"/>
</dbReference>
<evidence type="ECO:0000313" key="18">
    <source>
        <dbReference type="EMBL" id="CAL4759068.1"/>
    </source>
</evidence>
<dbReference type="Pfam" id="PF00696">
    <property type="entry name" value="AA_kinase"/>
    <property type="match status" value="1"/>
</dbReference>
<comment type="similarity">
    <text evidence="2 12">Belongs to the EF-Ts family.</text>
</comment>
<feature type="domain" description="Ribosome recycling factor" evidence="16">
    <location>
        <begin position="573"/>
        <end position="736"/>
    </location>
</feature>
<feature type="region of interest" description="Disordered" evidence="13">
    <location>
        <begin position="690"/>
        <end position="738"/>
    </location>
</feature>
<dbReference type="GO" id="GO:0005739">
    <property type="term" value="C:mitochondrion"/>
    <property type="evidence" value="ECO:0007669"/>
    <property type="project" value="UniProtKB-SubCell"/>
</dbReference>
<dbReference type="Gene3D" id="1.10.132.20">
    <property type="entry name" value="Ribosome-recycling factor"/>
    <property type="match status" value="1"/>
</dbReference>
<dbReference type="EMBL" id="CAMXCT030000001">
    <property type="protein sequence ID" value="CAL4759068.1"/>
    <property type="molecule type" value="Genomic_DNA"/>
</dbReference>
<evidence type="ECO:0000256" key="4">
    <source>
        <dbReference type="ARBA" id="ARBA00007614"/>
    </source>
</evidence>
<dbReference type="InterPro" id="IPR036191">
    <property type="entry name" value="RRF_sf"/>
</dbReference>
<dbReference type="HAMAP" id="MF_01220_B">
    <property type="entry name" value="PyrH_B"/>
    <property type="match status" value="1"/>
</dbReference>
<dbReference type="InterPro" id="IPR009060">
    <property type="entry name" value="UBA-like_sf"/>
</dbReference>
<sequence>MAEISAATVKQLRQQTGLPMMECKRALQNSGGDIEAAVEELRKQGKKTMAKRADRETSSGRMAISASVEKGTGAMIELQCESASVMVNEEFVQLANDLAQQLAEGPGVSTPEELLKQPSPSKKGEALQDQLEELQNRIREVFRLTRIVRLDGPCGGYAHHTGEYGVLTQVEGGDQQTANDVSMHVAAMRPKVVAIEDLDPADVKKEREILSEAARAEGKPENIIEKMVDGRMRTYYEAQVLNEQPFVKDDKQTVSKYAAAQGAKIVKFVLWRLGEGCRRSLLAIRVPSRRIKRMTPADSSEPKSGSSRHAFKRVVLKISGESLSHGGERGISMSDLVHIAEETKQAALSGTEIAIVIGGGNILRGAQFSSGQSRVQEATAHYMGMLATVINGLALQDALESIGCETRLQTAIRMEGVAEPYIRRRARRHLEKGRIVILAAGTGSPFVTTDTAAAQRALELGADILLKATRVDGVYSDDPEKNPHAVLYDELSYNEVRQQNLRVMDSTAIAQCMEHDMPILVFNFRKSGNIARAVRGERVGTMIGSEEVGVEIMSRDEILLDVEERMEKAVDHLKHSLSGIRTGRANPGLVDSLRVEVYGSETPIKQLATIGVPEPNQILIRPYDPSTIKDIEKSIQASELGFNPQNDGKVIRLIIPPLSTEVRRKMVSRIKELSEEAKVSVRNIRREGNKLADQAQKDKTLTEDERDQLKDEIQELTKKYEGQANDMAKARETEVMED</sequence>
<dbReference type="Gene3D" id="3.40.1160.10">
    <property type="entry name" value="Acetylglutamate kinase-like"/>
    <property type="match status" value="1"/>
</dbReference>
<keyword evidence="8 18" id="KW-0418">Kinase</keyword>
<dbReference type="FunFam" id="1.10.286.20:FF:000001">
    <property type="entry name" value="Elongation factor Ts"/>
    <property type="match status" value="1"/>
</dbReference>
<dbReference type="Pfam" id="PF00889">
    <property type="entry name" value="EF_TS"/>
    <property type="match status" value="1"/>
</dbReference>
<proteinExistence type="inferred from homology"/>
<name>A0A9P1BHU8_9DINO</name>
<dbReference type="NCBIfam" id="TIGR00496">
    <property type="entry name" value="frr"/>
    <property type="match status" value="1"/>
</dbReference>
<dbReference type="NCBIfam" id="TIGR02075">
    <property type="entry name" value="pyrH_bact"/>
    <property type="match status" value="1"/>
</dbReference>
<dbReference type="GO" id="GO:0003746">
    <property type="term" value="F:translation elongation factor activity"/>
    <property type="evidence" value="ECO:0007669"/>
    <property type="project" value="UniProtKB-UniRule"/>
</dbReference>
<gene>
    <name evidence="17" type="ORF">C1SCF055_LOCUS346</name>
</gene>
<keyword evidence="19" id="KW-1185">Reference proteome</keyword>
<dbReference type="Gene3D" id="1.10.8.10">
    <property type="entry name" value="DNA helicase RuvA subunit, C-terminal domain"/>
    <property type="match status" value="1"/>
</dbReference>
<protein>
    <recommendedName>
        <fullName evidence="12">Elongation factor Ts, mitochondrial</fullName>
        <shortName evidence="12">EF-Ts</shortName>
        <shortName evidence="12">EF-TsMt</shortName>
    </recommendedName>
</protein>
<dbReference type="GO" id="GO:0006225">
    <property type="term" value="P:UDP biosynthetic process"/>
    <property type="evidence" value="ECO:0007669"/>
    <property type="project" value="TreeGrafter"/>
</dbReference>
<dbReference type="OrthoDB" id="277235at2759"/>
<evidence type="ECO:0000256" key="12">
    <source>
        <dbReference type="HAMAP-Rule" id="MF_03135"/>
    </source>
</evidence>
<dbReference type="InterPro" id="IPR001816">
    <property type="entry name" value="Transl_elong_EFTs/EF1B"/>
</dbReference>
<evidence type="ECO:0000256" key="3">
    <source>
        <dbReference type="ARBA" id="ARBA00005912"/>
    </source>
</evidence>
<evidence type="ECO:0000259" key="15">
    <source>
        <dbReference type="Pfam" id="PF00889"/>
    </source>
</evidence>
<comment type="caution">
    <text evidence="17">The sequence shown here is derived from an EMBL/GenBank/DDBJ whole genome shotgun (WGS) entry which is preliminary data.</text>
</comment>
<dbReference type="AlphaFoldDB" id="A0A9P1BHU8"/>
<dbReference type="Proteomes" id="UP001152797">
    <property type="component" value="Unassembled WGS sequence"/>
</dbReference>
<dbReference type="SUPFAM" id="SSF53633">
    <property type="entry name" value="Carbamate kinase-like"/>
    <property type="match status" value="1"/>
</dbReference>
<evidence type="ECO:0000313" key="17">
    <source>
        <dbReference type="EMBL" id="CAI3971756.1"/>
    </source>
</evidence>
<reference evidence="18 19" key="2">
    <citation type="submission" date="2024-05" db="EMBL/GenBank/DDBJ databases">
        <authorList>
            <person name="Chen Y."/>
            <person name="Shah S."/>
            <person name="Dougan E. K."/>
            <person name="Thang M."/>
            <person name="Chan C."/>
        </authorList>
    </citation>
    <scope>NUCLEOTIDE SEQUENCE [LARGE SCALE GENOMIC DNA]</scope>
</reference>
<dbReference type="EMBL" id="CAMXCT020000001">
    <property type="protein sequence ID" value="CAL1125131.1"/>
    <property type="molecule type" value="Genomic_DNA"/>
</dbReference>
<feature type="domain" description="Aspartate/glutamate/uridylate kinase" evidence="14">
    <location>
        <begin position="312"/>
        <end position="523"/>
    </location>
</feature>
<comment type="subcellular location">
    <subcellularLocation>
        <location evidence="12">Mitochondrion</location>
    </subcellularLocation>
</comment>
<reference evidence="17" key="1">
    <citation type="submission" date="2022-10" db="EMBL/GenBank/DDBJ databases">
        <authorList>
            <person name="Chen Y."/>
            <person name="Dougan E. K."/>
            <person name="Chan C."/>
            <person name="Rhodes N."/>
            <person name="Thang M."/>
        </authorList>
    </citation>
    <scope>NUCLEOTIDE SEQUENCE</scope>
</reference>
<feature type="compositionally biased region" description="Basic and acidic residues" evidence="13">
    <location>
        <begin position="690"/>
        <end position="721"/>
    </location>
</feature>
<evidence type="ECO:0000259" key="16">
    <source>
        <dbReference type="Pfam" id="PF01765"/>
    </source>
</evidence>
<dbReference type="HAMAP" id="MF_00040">
    <property type="entry name" value="RRF"/>
    <property type="match status" value="1"/>
</dbReference>
<dbReference type="GO" id="GO:0005524">
    <property type="term" value="F:ATP binding"/>
    <property type="evidence" value="ECO:0007669"/>
    <property type="project" value="UniProtKB-KW"/>
</dbReference>
<dbReference type="Pfam" id="PF01765">
    <property type="entry name" value="RRF"/>
    <property type="match status" value="1"/>
</dbReference>
<dbReference type="InterPro" id="IPR023584">
    <property type="entry name" value="Ribosome_recyc_fac_dom"/>
</dbReference>
<evidence type="ECO:0000256" key="10">
    <source>
        <dbReference type="ARBA" id="ARBA00022917"/>
    </source>
</evidence>
<dbReference type="Gene3D" id="3.30.479.20">
    <property type="entry name" value="Elongation factor Ts, dimerisation domain"/>
    <property type="match status" value="2"/>
</dbReference>
<dbReference type="HAMAP" id="MF_00050">
    <property type="entry name" value="EF_Ts"/>
    <property type="match status" value="1"/>
</dbReference>
<dbReference type="InterPro" id="IPR015963">
    <property type="entry name" value="Uridylate_kinase_bac"/>
</dbReference>
<dbReference type="SUPFAM" id="SSF55194">
    <property type="entry name" value="Ribosome recycling factor, RRF"/>
    <property type="match status" value="1"/>
</dbReference>
<dbReference type="SUPFAM" id="SSF54713">
    <property type="entry name" value="Elongation factor Ts (EF-Ts), dimerisation domain"/>
    <property type="match status" value="2"/>
</dbReference>
<evidence type="ECO:0000313" key="19">
    <source>
        <dbReference type="Proteomes" id="UP001152797"/>
    </source>
</evidence>
<keyword evidence="7 12" id="KW-0251">Elongation factor</keyword>
<feature type="domain" description="Translation elongation factor EFTs/EF1B dimerisation" evidence="15">
    <location>
        <begin position="73"/>
        <end position="275"/>
    </location>
</feature>
<dbReference type="Gene3D" id="3.30.1360.40">
    <property type="match status" value="1"/>
</dbReference>
<dbReference type="InterPro" id="IPR036393">
    <property type="entry name" value="AceGlu_kinase-like_sf"/>
</dbReference>
<comment type="similarity">
    <text evidence="4">Belongs to the UMP kinase family.</text>
</comment>
<feature type="region of interest" description="Disordered" evidence="13">
    <location>
        <begin position="43"/>
        <end position="62"/>
    </location>
</feature>
<dbReference type="Gene3D" id="1.10.286.20">
    <property type="match status" value="1"/>
</dbReference>
<evidence type="ECO:0000256" key="9">
    <source>
        <dbReference type="ARBA" id="ARBA00022840"/>
    </source>
</evidence>
<comment type="pathway">
    <text evidence="1">Pyrimidine metabolism; CTP biosynthesis via de novo pathway; UDP from UMP (UMPK route): step 1/1.</text>
</comment>
<evidence type="ECO:0000256" key="6">
    <source>
        <dbReference type="ARBA" id="ARBA00022741"/>
    </source>
</evidence>
<keyword evidence="11" id="KW-0665">Pyrimidine biosynthesis</keyword>
<dbReference type="EMBL" id="CAMXCT010000001">
    <property type="protein sequence ID" value="CAI3971756.1"/>
    <property type="molecule type" value="Genomic_DNA"/>
</dbReference>
<organism evidence="17">
    <name type="scientific">Cladocopium goreaui</name>
    <dbReference type="NCBI Taxonomy" id="2562237"/>
    <lineage>
        <taxon>Eukaryota</taxon>
        <taxon>Sar</taxon>
        <taxon>Alveolata</taxon>
        <taxon>Dinophyceae</taxon>
        <taxon>Suessiales</taxon>
        <taxon>Symbiodiniaceae</taxon>
        <taxon>Cladocopium</taxon>
    </lineage>
</organism>
<comment type="function">
    <text evidence="12">Associates with the EF-Tu.GDP complex and induces the exchange of GDP to GTP. It remains bound to the aminoacyl-tRNA.EF-Tu.GTP complex up to the GTP hydrolysis stage on the ribosome.</text>
</comment>
<dbReference type="InterPro" id="IPR001048">
    <property type="entry name" value="Asp/Glu/Uridylate_kinase"/>
</dbReference>
<evidence type="ECO:0000256" key="13">
    <source>
        <dbReference type="SAM" id="MobiDB-lite"/>
    </source>
</evidence>
<evidence type="ECO:0000256" key="5">
    <source>
        <dbReference type="ARBA" id="ARBA00022679"/>
    </source>
</evidence>
<evidence type="ECO:0000256" key="7">
    <source>
        <dbReference type="ARBA" id="ARBA00022768"/>
    </source>
</evidence>
<dbReference type="InterPro" id="IPR036402">
    <property type="entry name" value="EF-Ts_dimer_sf"/>
</dbReference>
<accession>A0A9P1BHU8</accession>
<dbReference type="NCBIfam" id="TIGR00116">
    <property type="entry name" value="tsf"/>
    <property type="match status" value="1"/>
</dbReference>
<keyword evidence="5" id="KW-0808">Transferase</keyword>
<evidence type="ECO:0000259" key="14">
    <source>
        <dbReference type="Pfam" id="PF00696"/>
    </source>
</evidence>
<dbReference type="CDD" id="cd14275">
    <property type="entry name" value="UBA_EF-Ts"/>
    <property type="match status" value="1"/>
</dbReference>
<keyword evidence="12" id="KW-0496">Mitochondrion</keyword>
<evidence type="ECO:0000256" key="11">
    <source>
        <dbReference type="ARBA" id="ARBA00022975"/>
    </source>
</evidence>
<dbReference type="FunFam" id="1.10.8.10:FF:000001">
    <property type="entry name" value="Elongation factor Ts"/>
    <property type="match status" value="1"/>
</dbReference>
<dbReference type="PANTHER" id="PTHR42833:SF4">
    <property type="entry name" value="URIDYLATE KINASE PUMPKIN, CHLOROPLASTIC"/>
    <property type="match status" value="1"/>
</dbReference>
<evidence type="ECO:0000256" key="8">
    <source>
        <dbReference type="ARBA" id="ARBA00022777"/>
    </source>
</evidence>
<dbReference type="FunFam" id="3.30.1360.40:FF:000001">
    <property type="entry name" value="Ribosome-recycling factor"/>
    <property type="match status" value="1"/>
</dbReference>
<keyword evidence="6" id="KW-0547">Nucleotide-binding</keyword>
<dbReference type="FunFam" id="3.40.1160.10:FF:000001">
    <property type="entry name" value="Uridylate kinase"/>
    <property type="match status" value="1"/>
</dbReference>